<dbReference type="AlphaFoldDB" id="A0A8R7PW49"/>
<dbReference type="Gramene" id="TuG1812G0300004532.01.T02">
    <property type="protein sequence ID" value="TuG1812G0300004532.01.T02"/>
    <property type="gene ID" value="TuG1812G0300004532.01"/>
</dbReference>
<dbReference type="Proteomes" id="UP000015106">
    <property type="component" value="Chromosome 3"/>
</dbReference>
<reference evidence="4" key="2">
    <citation type="submission" date="2018-03" db="EMBL/GenBank/DDBJ databases">
        <title>The Triticum urartu genome reveals the dynamic nature of wheat genome evolution.</title>
        <authorList>
            <person name="Ling H."/>
            <person name="Ma B."/>
            <person name="Shi X."/>
            <person name="Liu H."/>
            <person name="Dong L."/>
            <person name="Sun H."/>
            <person name="Cao Y."/>
            <person name="Gao Q."/>
            <person name="Zheng S."/>
            <person name="Li Y."/>
            <person name="Yu Y."/>
            <person name="Du H."/>
            <person name="Qi M."/>
            <person name="Li Y."/>
            <person name="Yu H."/>
            <person name="Cui Y."/>
            <person name="Wang N."/>
            <person name="Chen C."/>
            <person name="Wu H."/>
            <person name="Zhao Y."/>
            <person name="Zhang J."/>
            <person name="Li Y."/>
            <person name="Zhou W."/>
            <person name="Zhang B."/>
            <person name="Hu W."/>
            <person name="Eijk M."/>
            <person name="Tang J."/>
            <person name="Witsenboer H."/>
            <person name="Zhao S."/>
            <person name="Li Z."/>
            <person name="Zhang A."/>
            <person name="Wang D."/>
            <person name="Liang C."/>
        </authorList>
    </citation>
    <scope>NUCLEOTIDE SEQUENCE [LARGE SCALE GENOMIC DNA]</scope>
    <source>
        <strain evidence="4">cv. G1812</strain>
    </source>
</reference>
<accession>A0A8R7PW49</accession>
<dbReference type="GO" id="GO:0005840">
    <property type="term" value="C:ribosome"/>
    <property type="evidence" value="ECO:0007669"/>
    <property type="project" value="UniProtKB-KW"/>
</dbReference>
<dbReference type="EnsemblPlants" id="TuG1812G0300004532.01.T02">
    <property type="protein sequence ID" value="TuG1812G0300004532.01.T02"/>
    <property type="gene ID" value="TuG1812G0300004532.01"/>
</dbReference>
<dbReference type="SUPFAM" id="SSF54686">
    <property type="entry name" value="Ribosomal protein L16p/L10e"/>
    <property type="match status" value="1"/>
</dbReference>
<dbReference type="Gene3D" id="3.90.1170.10">
    <property type="entry name" value="Ribosomal protein L10e/L16"/>
    <property type="match status" value="1"/>
</dbReference>
<dbReference type="GO" id="GO:0003735">
    <property type="term" value="F:structural constituent of ribosome"/>
    <property type="evidence" value="ECO:0007669"/>
    <property type="project" value="InterPro"/>
</dbReference>
<dbReference type="Pfam" id="PF00252">
    <property type="entry name" value="Ribosomal_L16"/>
    <property type="match status" value="1"/>
</dbReference>
<reference evidence="5" key="1">
    <citation type="journal article" date="2013" name="Nature">
        <title>Draft genome of the wheat A-genome progenitor Triticum urartu.</title>
        <authorList>
            <person name="Ling H.Q."/>
            <person name="Zhao S."/>
            <person name="Liu D."/>
            <person name="Wang J."/>
            <person name="Sun H."/>
            <person name="Zhang C."/>
            <person name="Fan H."/>
            <person name="Li D."/>
            <person name="Dong L."/>
            <person name="Tao Y."/>
            <person name="Gao C."/>
            <person name="Wu H."/>
            <person name="Li Y."/>
            <person name="Cui Y."/>
            <person name="Guo X."/>
            <person name="Zheng S."/>
            <person name="Wang B."/>
            <person name="Yu K."/>
            <person name="Liang Q."/>
            <person name="Yang W."/>
            <person name="Lou X."/>
            <person name="Chen J."/>
            <person name="Feng M."/>
            <person name="Jian J."/>
            <person name="Zhang X."/>
            <person name="Luo G."/>
            <person name="Jiang Y."/>
            <person name="Liu J."/>
            <person name="Wang Z."/>
            <person name="Sha Y."/>
            <person name="Zhang B."/>
            <person name="Wu H."/>
            <person name="Tang D."/>
            <person name="Shen Q."/>
            <person name="Xue P."/>
            <person name="Zou S."/>
            <person name="Wang X."/>
            <person name="Liu X."/>
            <person name="Wang F."/>
            <person name="Yang Y."/>
            <person name="An X."/>
            <person name="Dong Z."/>
            <person name="Zhang K."/>
            <person name="Zhang X."/>
            <person name="Luo M.C."/>
            <person name="Dvorak J."/>
            <person name="Tong Y."/>
            <person name="Wang J."/>
            <person name="Yang H."/>
            <person name="Li Z."/>
            <person name="Wang D."/>
            <person name="Zhang A."/>
            <person name="Wang J."/>
        </authorList>
    </citation>
    <scope>NUCLEOTIDE SEQUENCE</scope>
    <source>
        <strain evidence="5">cv. G1812</strain>
    </source>
</reference>
<reference evidence="4" key="3">
    <citation type="submission" date="2022-06" db="UniProtKB">
        <authorList>
            <consortium name="EnsemblPlants"/>
        </authorList>
    </citation>
    <scope>IDENTIFICATION</scope>
</reference>
<organism evidence="4 5">
    <name type="scientific">Triticum urartu</name>
    <name type="common">Red wild einkorn</name>
    <name type="synonym">Crithodium urartu</name>
    <dbReference type="NCBI Taxonomy" id="4572"/>
    <lineage>
        <taxon>Eukaryota</taxon>
        <taxon>Viridiplantae</taxon>
        <taxon>Streptophyta</taxon>
        <taxon>Embryophyta</taxon>
        <taxon>Tracheophyta</taxon>
        <taxon>Spermatophyta</taxon>
        <taxon>Magnoliopsida</taxon>
        <taxon>Liliopsida</taxon>
        <taxon>Poales</taxon>
        <taxon>Poaceae</taxon>
        <taxon>BOP clade</taxon>
        <taxon>Pooideae</taxon>
        <taxon>Triticodae</taxon>
        <taxon>Triticeae</taxon>
        <taxon>Triticinae</taxon>
        <taxon>Triticum</taxon>
    </lineage>
</organism>
<evidence type="ECO:0000256" key="2">
    <source>
        <dbReference type="ARBA" id="ARBA00022980"/>
    </source>
</evidence>
<dbReference type="InterPro" id="IPR036920">
    <property type="entry name" value="Ribosomal_uL16_sf"/>
</dbReference>
<keyword evidence="3" id="KW-0687">Ribonucleoprotein</keyword>
<evidence type="ECO:0000256" key="3">
    <source>
        <dbReference type="ARBA" id="ARBA00023274"/>
    </source>
</evidence>
<protein>
    <submittedName>
        <fullName evidence="4">Uncharacterized protein</fullName>
    </submittedName>
</protein>
<dbReference type="GO" id="GO:0006412">
    <property type="term" value="P:translation"/>
    <property type="evidence" value="ECO:0007669"/>
    <property type="project" value="InterPro"/>
</dbReference>
<sequence length="113" mass="12357">MSLHFDGCPGACPCSSTPTASYPEVPLLPLRLAAKRHTTASMVACEALEPAWITARQIEAVRRAITRYARRGGKIWEHILTGGHGLLVDGHKQVIEALAQGLNQSCRYCRYLA</sequence>
<keyword evidence="2" id="KW-0689">Ribosomal protein</keyword>
<keyword evidence="5" id="KW-1185">Reference proteome</keyword>
<comment type="similarity">
    <text evidence="1">Belongs to the universal ribosomal protein uL16 family.</text>
</comment>
<evidence type="ECO:0000256" key="1">
    <source>
        <dbReference type="ARBA" id="ARBA00008931"/>
    </source>
</evidence>
<evidence type="ECO:0000313" key="4">
    <source>
        <dbReference type="EnsemblPlants" id="TuG1812G0300004532.01.T02"/>
    </source>
</evidence>
<dbReference type="GO" id="GO:1990904">
    <property type="term" value="C:ribonucleoprotein complex"/>
    <property type="evidence" value="ECO:0007669"/>
    <property type="project" value="UniProtKB-KW"/>
</dbReference>
<name>A0A8R7PW49_TRIUA</name>
<dbReference type="InterPro" id="IPR047873">
    <property type="entry name" value="Ribosomal_uL16"/>
</dbReference>
<evidence type="ECO:0000313" key="5">
    <source>
        <dbReference type="Proteomes" id="UP000015106"/>
    </source>
</evidence>
<proteinExistence type="inferred from homology"/>